<evidence type="ECO:0000313" key="1">
    <source>
        <dbReference type="EMBL" id="OEH93096.1"/>
    </source>
</evidence>
<name>A0A1E5LGB6_9BACI</name>
<accession>A0A1E5LGB6</accession>
<dbReference type="Gene3D" id="1.10.510.10">
    <property type="entry name" value="Transferase(Phosphotransferase) domain 1"/>
    <property type="match status" value="1"/>
</dbReference>
<protein>
    <recommendedName>
        <fullName evidence="3">Serine/threonine protein kinase</fullName>
    </recommendedName>
</protein>
<dbReference type="RefSeq" id="WP_069716904.1">
    <property type="nucleotide sequence ID" value="NZ_MJEH01000017.1"/>
</dbReference>
<dbReference type="EMBL" id="MJEH01000017">
    <property type="protein sequence ID" value="OEH93096.1"/>
    <property type="molecule type" value="Genomic_DNA"/>
</dbReference>
<evidence type="ECO:0000313" key="2">
    <source>
        <dbReference type="Proteomes" id="UP000095209"/>
    </source>
</evidence>
<sequence>MTNFKSITVTKGEGTLIIDNPTNFPLVGHGAQGAVFKLSEDRCVKIYENTEQAKMEQESLKAGQHLSFMPKVYETGSNYVIMDYFYAPTLKDYLKNSMHMEESMAKKLLTILKELKQAGYNVVDAPLRHIFVLENEELKLVDHVNAFYKTSPFPIKLLRDLKLILLKESFLMHVKKLEPKLYKEWDMFFNGNDIDLKTISVVPGGSGTSVKVDTAFRPKLVGQGHQGAVFRLSEDQCVKVYPNVNHAQQEKEVLVSCKHLPFIPKALKTSSNYILMEYLLGPDLNSFLKKQRAFQRTLPEDITRQILEILKMMKAEGFKQIDAPLRHTFLTIDGLKLIDHVYSFTREQDRPLELFEDLQLLNYLDPFLEQVKAIDPKTYNDWTESPIPPIIDTLNYTGPHIKDEEMQKIKSPEQIVNELLIRDITRQ</sequence>
<dbReference type="SUPFAM" id="SSF56112">
    <property type="entry name" value="Protein kinase-like (PK-like)"/>
    <property type="match status" value="2"/>
</dbReference>
<organism evidence="1 2">
    <name type="scientific">Bacillus solimangrovi</name>
    <dbReference type="NCBI Taxonomy" id="1305675"/>
    <lineage>
        <taxon>Bacteria</taxon>
        <taxon>Bacillati</taxon>
        <taxon>Bacillota</taxon>
        <taxon>Bacilli</taxon>
        <taxon>Bacillales</taxon>
        <taxon>Bacillaceae</taxon>
        <taxon>Bacillus</taxon>
    </lineage>
</organism>
<proteinExistence type="predicted"/>
<gene>
    <name evidence="1" type="ORF">BFG57_13705</name>
</gene>
<comment type="caution">
    <text evidence="1">The sequence shown here is derived from an EMBL/GenBank/DDBJ whole genome shotgun (WGS) entry which is preliminary data.</text>
</comment>
<keyword evidence="2" id="KW-1185">Reference proteome</keyword>
<evidence type="ECO:0008006" key="3">
    <source>
        <dbReference type="Google" id="ProtNLM"/>
    </source>
</evidence>
<dbReference type="STRING" id="1305675.BFG57_13705"/>
<dbReference type="AlphaFoldDB" id="A0A1E5LGB6"/>
<dbReference type="Proteomes" id="UP000095209">
    <property type="component" value="Unassembled WGS sequence"/>
</dbReference>
<dbReference type="InterPro" id="IPR011009">
    <property type="entry name" value="Kinase-like_dom_sf"/>
</dbReference>
<reference evidence="1 2" key="1">
    <citation type="submission" date="2016-08" db="EMBL/GenBank/DDBJ databases">
        <title>Genome of Bacillus solimangrovi GH2-4.</title>
        <authorList>
            <person name="Lim S."/>
            <person name="Kim B.-C."/>
        </authorList>
    </citation>
    <scope>NUCLEOTIDE SEQUENCE [LARGE SCALE GENOMIC DNA]</scope>
    <source>
        <strain evidence="1 2">GH2-4</strain>
    </source>
</reference>